<organism evidence="2 3">
    <name type="scientific">Mucilaginibacter auburnensis</name>
    <dbReference type="NCBI Taxonomy" id="1457233"/>
    <lineage>
        <taxon>Bacteria</taxon>
        <taxon>Pseudomonadati</taxon>
        <taxon>Bacteroidota</taxon>
        <taxon>Sphingobacteriia</taxon>
        <taxon>Sphingobacteriales</taxon>
        <taxon>Sphingobacteriaceae</taxon>
        <taxon>Mucilaginibacter</taxon>
    </lineage>
</organism>
<keyword evidence="1" id="KW-0175">Coiled coil</keyword>
<evidence type="ECO:0000313" key="2">
    <source>
        <dbReference type="EMBL" id="PJJ79992.1"/>
    </source>
</evidence>
<comment type="caution">
    <text evidence="2">The sequence shown here is derived from an EMBL/GenBank/DDBJ whole genome shotgun (WGS) entry which is preliminary data.</text>
</comment>
<dbReference type="RefSeq" id="WP_100342294.1">
    <property type="nucleotide sequence ID" value="NZ_PGFJ01000002.1"/>
</dbReference>
<sequence length="103" mass="12445">MKRVDKIAHRKIVSSLVQMEQYFALDEHHSNDADNARKMIADLEEAFNVYQQYLRELEWQISAYDELYQQARIKFVGYKLKELKRNLTKEEFKNFQDSFGYSL</sequence>
<reference evidence="2 3" key="1">
    <citation type="submission" date="2017-11" db="EMBL/GenBank/DDBJ databases">
        <title>Genomic Encyclopedia of Archaeal and Bacterial Type Strains, Phase II (KMG-II): From Individual Species to Whole Genera.</title>
        <authorList>
            <person name="Goeker M."/>
        </authorList>
    </citation>
    <scope>NUCLEOTIDE SEQUENCE [LARGE SCALE GENOMIC DNA]</scope>
    <source>
        <strain evidence="2 3">DSM 28175</strain>
    </source>
</reference>
<name>A0A2H9VNU7_9SPHI</name>
<accession>A0A2H9VNU7</accession>
<evidence type="ECO:0000313" key="3">
    <source>
        <dbReference type="Proteomes" id="UP000242687"/>
    </source>
</evidence>
<dbReference type="EMBL" id="PGFJ01000002">
    <property type="protein sequence ID" value="PJJ79992.1"/>
    <property type="molecule type" value="Genomic_DNA"/>
</dbReference>
<dbReference type="Proteomes" id="UP000242687">
    <property type="component" value="Unassembled WGS sequence"/>
</dbReference>
<protein>
    <submittedName>
        <fullName evidence="2">Uncharacterized protein</fullName>
    </submittedName>
</protein>
<keyword evidence="3" id="KW-1185">Reference proteome</keyword>
<gene>
    <name evidence="2" type="ORF">CLV57_3134</name>
</gene>
<feature type="coiled-coil region" evidence="1">
    <location>
        <begin position="40"/>
        <end position="74"/>
    </location>
</feature>
<proteinExistence type="predicted"/>
<evidence type="ECO:0000256" key="1">
    <source>
        <dbReference type="SAM" id="Coils"/>
    </source>
</evidence>
<dbReference type="AlphaFoldDB" id="A0A2H9VNU7"/>
<dbReference type="OrthoDB" id="773376at2"/>